<keyword evidence="2" id="KW-1185">Reference proteome</keyword>
<accession>A0ABN1MTR6</accession>
<evidence type="ECO:0008006" key="3">
    <source>
        <dbReference type="Google" id="ProtNLM"/>
    </source>
</evidence>
<dbReference type="EMBL" id="BAAAFH010000022">
    <property type="protein sequence ID" value="GAA0876672.1"/>
    <property type="molecule type" value="Genomic_DNA"/>
</dbReference>
<dbReference type="RefSeq" id="WP_343789996.1">
    <property type="nucleotide sequence ID" value="NZ_BAAAFH010000022.1"/>
</dbReference>
<evidence type="ECO:0000313" key="2">
    <source>
        <dbReference type="Proteomes" id="UP001501126"/>
    </source>
</evidence>
<proteinExistence type="predicted"/>
<gene>
    <name evidence="1" type="ORF">GCM10009118_30820</name>
</gene>
<comment type="caution">
    <text evidence="1">The sequence shown here is derived from an EMBL/GenBank/DDBJ whole genome shotgun (WGS) entry which is preliminary data.</text>
</comment>
<organism evidence="1 2">
    <name type="scientific">Wandonia haliotis</name>
    <dbReference type="NCBI Taxonomy" id="574963"/>
    <lineage>
        <taxon>Bacteria</taxon>
        <taxon>Pseudomonadati</taxon>
        <taxon>Bacteroidota</taxon>
        <taxon>Flavobacteriia</taxon>
        <taxon>Flavobacteriales</taxon>
        <taxon>Crocinitomicaceae</taxon>
        <taxon>Wandonia</taxon>
    </lineage>
</organism>
<reference evidence="1 2" key="1">
    <citation type="journal article" date="2019" name="Int. J. Syst. Evol. Microbiol.">
        <title>The Global Catalogue of Microorganisms (GCM) 10K type strain sequencing project: providing services to taxonomists for standard genome sequencing and annotation.</title>
        <authorList>
            <consortium name="The Broad Institute Genomics Platform"/>
            <consortium name="The Broad Institute Genome Sequencing Center for Infectious Disease"/>
            <person name="Wu L."/>
            <person name="Ma J."/>
        </authorList>
    </citation>
    <scope>NUCLEOTIDE SEQUENCE [LARGE SCALE GENOMIC DNA]</scope>
    <source>
        <strain evidence="1 2">JCM 16083</strain>
    </source>
</reference>
<evidence type="ECO:0000313" key="1">
    <source>
        <dbReference type="EMBL" id="GAA0876672.1"/>
    </source>
</evidence>
<protein>
    <recommendedName>
        <fullName evidence="3">DUF4340 domain-containing protein</fullName>
    </recommendedName>
</protein>
<dbReference type="Proteomes" id="UP001501126">
    <property type="component" value="Unassembled WGS sequence"/>
</dbReference>
<name>A0ABN1MTR6_9FLAO</name>
<sequence length="340" mass="39286">MTAKNKKLVFILVAVVLVSILGIFTNTLLSKKGKSSQVLDNFMVADTASVDKLIISNSHGHSVTLVRGSQEWETKEGECVQQEPVNNILHTLNKAAVKSFLPEASVENIKNQIIVDYKKVEIFQNGKWIKTWYVGNSTPDHYGTYVLLETVEEGTSKAPVVLEMKGLKGTIEPRFTADYRTLACTKIYGYTPDQIKHIKLKNFEKPEESFEWVKNGEYFDLIWNGSKQSYYDTLKLVRYLDRFRKLHFESHNYTFSQEQADSMRQTRPYIKFSVTDKDGKETGLTAYRKKNETPRLDMNGDTLRWDDNRMWAFLDDGLLVKIQYFVFDPIFVDGTYFVLQ</sequence>